<dbReference type="InterPro" id="IPR008271">
    <property type="entry name" value="Ser/Thr_kinase_AS"/>
</dbReference>
<dbReference type="PROSITE" id="PS50011">
    <property type="entry name" value="PROTEIN_KINASE_DOM"/>
    <property type="match status" value="1"/>
</dbReference>
<dbReference type="AlphaFoldDB" id="A0A6G1LG90"/>
<evidence type="ECO:0000256" key="6">
    <source>
        <dbReference type="ARBA" id="ARBA00022777"/>
    </source>
</evidence>
<evidence type="ECO:0000256" key="8">
    <source>
        <dbReference type="ARBA" id="ARBA00047899"/>
    </source>
</evidence>
<feature type="compositionally biased region" description="Polar residues" evidence="11">
    <location>
        <begin position="1050"/>
        <end position="1060"/>
    </location>
</feature>
<gene>
    <name evidence="13" type="ORF">EJ03DRAFT_325196</name>
</gene>
<reference evidence="13" key="1">
    <citation type="journal article" date="2020" name="Stud. Mycol.">
        <title>101 Dothideomycetes genomes: a test case for predicting lifestyles and emergence of pathogens.</title>
        <authorList>
            <person name="Haridas S."/>
            <person name="Albert R."/>
            <person name="Binder M."/>
            <person name="Bloem J."/>
            <person name="Labutti K."/>
            <person name="Salamov A."/>
            <person name="Andreopoulos B."/>
            <person name="Baker S."/>
            <person name="Barry K."/>
            <person name="Bills G."/>
            <person name="Bluhm B."/>
            <person name="Cannon C."/>
            <person name="Castanera R."/>
            <person name="Culley D."/>
            <person name="Daum C."/>
            <person name="Ezra D."/>
            <person name="Gonzalez J."/>
            <person name="Henrissat B."/>
            <person name="Kuo A."/>
            <person name="Liang C."/>
            <person name="Lipzen A."/>
            <person name="Lutzoni F."/>
            <person name="Magnuson J."/>
            <person name="Mondo S."/>
            <person name="Nolan M."/>
            <person name="Ohm R."/>
            <person name="Pangilinan J."/>
            <person name="Park H.-J."/>
            <person name="Ramirez L."/>
            <person name="Alfaro M."/>
            <person name="Sun H."/>
            <person name="Tritt A."/>
            <person name="Yoshinaga Y."/>
            <person name="Zwiers L.-H."/>
            <person name="Turgeon B."/>
            <person name="Goodwin S."/>
            <person name="Spatafora J."/>
            <person name="Crous P."/>
            <person name="Grigoriev I."/>
        </authorList>
    </citation>
    <scope>NUCLEOTIDE SEQUENCE</scope>
    <source>
        <strain evidence="13">CBS 116005</strain>
    </source>
</reference>
<feature type="region of interest" description="Disordered" evidence="11">
    <location>
        <begin position="958"/>
        <end position="985"/>
    </location>
</feature>
<sequence length="1173" mass="128502">MDKPMVWPHRASGTEAALSSSIANADGGEGGADKPKTQNTTSKKKKNSSTSQPLTEDAGSPPASGVTSRSRSFSSSLQRIFAPSSAQSPVPNTPLPSTPRPFPNQNPFQDDEDGFQDAARPHQDRTNSCSGSFGLADSLSSWAVVTASAGSAASPASEGAADPLVGLHETLRDLAKKRGKKEKSKPRPEQVDVLDKASTNKLVKFWQASGVGASYEPESKQGRRDQGRYKESGQPGLHRLPGIIEQPDDVKNKVRRWQSAMDTSRLSVPPAFEGLHRQRQIQDAKDMYQTVVRNAERSNTAVPPYDFIELIGKGSFGRVYKCREQKTGELVAVKIINIDDADFEEHVLEKDNALASFRKEVGILQQLKDSNAKNINMIHDAFDLHNQLWIVSDYCTGGSLRTLSRANSGKGFEEQYIIPIARELALAIKSVHDIGVIHRDIKCANVYVTEEGDIQLGDFGIVGEVEDGTASKRRTIIGTPHYQPLELQAKTLLTAEAYGKEVDIWSYGCTIFEAATGQPPYAHVPREHVHRELKNPPRLAGGDYSNGLRDFVAFCLNSDPKERPSADDVLDHPYIQNTAKRYPTSSLGTLIDRYAAWEYKGGQRISLWMAGGAAAPVNSAELESANLDDDEIDWNFSTSDNFNAAFGKRYSQMVKVQDFADAQVDTPEGSGLPPINTKDLSAYQRLEQAHRELSANRGERSLDRLFDANKSPYELHTPLEDDEPVSDLPFRNMGSGAPRESLIDLDMGGGLEKAPVFNFELSDLATIKARSSKPMAILDDDKEEEEYKPSGIDDKRATMEWKFPSAEERKRATMEWTFSTAEPSEADDPDVSINLPPTGIDGVPPGFRPTFKHSTTEPIGQFNDFTHLDETIKPSSATVPGMIQRSSPPVRDSVRSMIDLDLGGLDDSADIIRPQTATSISSNAGSAFTDMTSGNPFDLEEDPEQNEIDRNRFSYHKQWQSEGGRMKRSSHKTMPMHSRGSSLMSTDSELDHMRTGDNVFEYNYNRIRVNDSSRPQLLSGAPQIDTTSWPDFGPGSGFDEPPTYPRATFRNRQPNGSDSSGAGRAHHANGLSTSSIAISASRGGSQRDLAFPDAIPPREELMFDGANPNVLMSELDRLLDDVTHAFKATAKAFKQHTGYSENDQAENAVVSGSETDSGVESSAAPTGDEEGFA</sequence>
<feature type="binding site" evidence="10">
    <location>
        <position position="334"/>
    </location>
    <ligand>
        <name>ATP</name>
        <dbReference type="ChEBI" id="CHEBI:30616"/>
    </ligand>
</feature>
<feature type="region of interest" description="Disordered" evidence="11">
    <location>
        <begin position="1133"/>
        <end position="1173"/>
    </location>
</feature>
<dbReference type="InterPro" id="IPR011009">
    <property type="entry name" value="Kinase-like_dom_sf"/>
</dbReference>
<accession>A0A6G1LG90</accession>
<dbReference type="PANTHER" id="PTHR48012">
    <property type="entry name" value="STERILE20-LIKE KINASE, ISOFORM B-RELATED"/>
    <property type="match status" value="1"/>
</dbReference>
<organism evidence="13 14">
    <name type="scientific">Teratosphaeria nubilosa</name>
    <dbReference type="NCBI Taxonomy" id="161662"/>
    <lineage>
        <taxon>Eukaryota</taxon>
        <taxon>Fungi</taxon>
        <taxon>Dikarya</taxon>
        <taxon>Ascomycota</taxon>
        <taxon>Pezizomycotina</taxon>
        <taxon>Dothideomycetes</taxon>
        <taxon>Dothideomycetidae</taxon>
        <taxon>Mycosphaerellales</taxon>
        <taxon>Teratosphaeriaceae</taxon>
        <taxon>Teratosphaeria</taxon>
    </lineage>
</organism>
<keyword evidence="3" id="KW-0723">Serine/threonine-protein kinase</keyword>
<dbReference type="InterPro" id="IPR000719">
    <property type="entry name" value="Prot_kinase_dom"/>
</dbReference>
<keyword evidence="7 10" id="KW-0067">ATP-binding</keyword>
<feature type="compositionally biased region" description="Polar residues" evidence="11">
    <location>
        <begin position="1150"/>
        <end position="1164"/>
    </location>
</feature>
<dbReference type="Proteomes" id="UP000799436">
    <property type="component" value="Unassembled WGS sequence"/>
</dbReference>
<evidence type="ECO:0000256" key="9">
    <source>
        <dbReference type="ARBA" id="ARBA00048679"/>
    </source>
</evidence>
<evidence type="ECO:0000256" key="2">
    <source>
        <dbReference type="ARBA" id="ARBA00012513"/>
    </source>
</evidence>
<feature type="region of interest" description="Disordered" evidence="11">
    <location>
        <begin position="213"/>
        <end position="243"/>
    </location>
</feature>
<feature type="region of interest" description="Disordered" evidence="11">
    <location>
        <begin position="1"/>
        <end position="132"/>
    </location>
</feature>
<feature type="compositionally biased region" description="Polar residues" evidence="11">
    <location>
        <begin position="921"/>
        <end position="935"/>
    </location>
</feature>
<feature type="region of interest" description="Disordered" evidence="11">
    <location>
        <begin position="146"/>
        <end position="192"/>
    </location>
</feature>
<evidence type="ECO:0000256" key="7">
    <source>
        <dbReference type="ARBA" id="ARBA00022840"/>
    </source>
</evidence>
<feature type="compositionally biased region" description="Pro residues" evidence="11">
    <location>
        <begin position="91"/>
        <end position="104"/>
    </location>
</feature>
<evidence type="ECO:0000256" key="3">
    <source>
        <dbReference type="ARBA" id="ARBA00022527"/>
    </source>
</evidence>
<name>A0A6G1LG90_9PEZI</name>
<comment type="catalytic activity">
    <reaction evidence="9">
        <text>L-seryl-[protein] + ATP = O-phospho-L-seryl-[protein] + ADP + H(+)</text>
        <dbReference type="Rhea" id="RHEA:17989"/>
        <dbReference type="Rhea" id="RHEA-COMP:9863"/>
        <dbReference type="Rhea" id="RHEA-COMP:11604"/>
        <dbReference type="ChEBI" id="CHEBI:15378"/>
        <dbReference type="ChEBI" id="CHEBI:29999"/>
        <dbReference type="ChEBI" id="CHEBI:30616"/>
        <dbReference type="ChEBI" id="CHEBI:83421"/>
        <dbReference type="ChEBI" id="CHEBI:456216"/>
        <dbReference type="EC" id="2.7.11.1"/>
    </reaction>
</comment>
<keyword evidence="6" id="KW-0418">Kinase</keyword>
<evidence type="ECO:0000256" key="5">
    <source>
        <dbReference type="ARBA" id="ARBA00022741"/>
    </source>
</evidence>
<keyword evidence="5 10" id="KW-0547">Nucleotide-binding</keyword>
<dbReference type="EMBL" id="ML995817">
    <property type="protein sequence ID" value="KAF2771961.1"/>
    <property type="molecule type" value="Genomic_DNA"/>
</dbReference>
<feature type="domain" description="Protein kinase" evidence="12">
    <location>
        <begin position="305"/>
        <end position="575"/>
    </location>
</feature>
<protein>
    <recommendedName>
        <fullName evidence="2">non-specific serine/threonine protein kinase</fullName>
        <ecNumber evidence="2">2.7.11.1</ecNumber>
    </recommendedName>
</protein>
<feature type="region of interest" description="Disordered" evidence="11">
    <location>
        <begin position="1013"/>
        <end position="1068"/>
    </location>
</feature>
<keyword evidence="4" id="KW-0808">Transferase</keyword>
<dbReference type="Gene3D" id="1.10.510.10">
    <property type="entry name" value="Transferase(Phosphotransferase) domain 1"/>
    <property type="match status" value="1"/>
</dbReference>
<feature type="compositionally biased region" description="Low complexity" evidence="11">
    <location>
        <begin position="146"/>
        <end position="161"/>
    </location>
</feature>
<dbReference type="InterPro" id="IPR017441">
    <property type="entry name" value="Protein_kinase_ATP_BS"/>
</dbReference>
<dbReference type="PROSITE" id="PS00108">
    <property type="entry name" value="PROTEIN_KINASE_ST"/>
    <property type="match status" value="1"/>
</dbReference>
<dbReference type="PROSITE" id="PS00107">
    <property type="entry name" value="PROTEIN_KINASE_ATP"/>
    <property type="match status" value="1"/>
</dbReference>
<dbReference type="GO" id="GO:0005737">
    <property type="term" value="C:cytoplasm"/>
    <property type="evidence" value="ECO:0007669"/>
    <property type="project" value="TreeGrafter"/>
</dbReference>
<comment type="catalytic activity">
    <reaction evidence="8">
        <text>L-threonyl-[protein] + ATP = O-phospho-L-threonyl-[protein] + ADP + H(+)</text>
        <dbReference type="Rhea" id="RHEA:46608"/>
        <dbReference type="Rhea" id="RHEA-COMP:11060"/>
        <dbReference type="Rhea" id="RHEA-COMP:11605"/>
        <dbReference type="ChEBI" id="CHEBI:15378"/>
        <dbReference type="ChEBI" id="CHEBI:30013"/>
        <dbReference type="ChEBI" id="CHEBI:30616"/>
        <dbReference type="ChEBI" id="CHEBI:61977"/>
        <dbReference type="ChEBI" id="CHEBI:456216"/>
        <dbReference type="EC" id="2.7.11.1"/>
    </reaction>
</comment>
<dbReference type="Pfam" id="PF00069">
    <property type="entry name" value="Pkinase"/>
    <property type="match status" value="1"/>
</dbReference>
<dbReference type="GO" id="GO:0005524">
    <property type="term" value="F:ATP binding"/>
    <property type="evidence" value="ECO:0007669"/>
    <property type="project" value="UniProtKB-UniRule"/>
</dbReference>
<evidence type="ECO:0000256" key="10">
    <source>
        <dbReference type="PROSITE-ProRule" id="PRU10141"/>
    </source>
</evidence>
<feature type="compositionally biased region" description="Basic and acidic residues" evidence="11">
    <location>
        <begin position="217"/>
        <end position="231"/>
    </location>
</feature>
<evidence type="ECO:0000256" key="4">
    <source>
        <dbReference type="ARBA" id="ARBA00022679"/>
    </source>
</evidence>
<feature type="region of interest" description="Disordered" evidence="11">
    <location>
        <begin position="921"/>
        <end position="943"/>
    </location>
</feature>
<evidence type="ECO:0000313" key="14">
    <source>
        <dbReference type="Proteomes" id="UP000799436"/>
    </source>
</evidence>
<evidence type="ECO:0000256" key="1">
    <source>
        <dbReference type="ARBA" id="ARBA00008874"/>
    </source>
</evidence>
<comment type="similarity">
    <text evidence="1">Belongs to the protein kinase superfamily. STE Ser/Thr protein kinase family. STE20 subfamily.</text>
</comment>
<evidence type="ECO:0000256" key="11">
    <source>
        <dbReference type="SAM" id="MobiDB-lite"/>
    </source>
</evidence>
<evidence type="ECO:0000259" key="12">
    <source>
        <dbReference type="PROSITE" id="PS50011"/>
    </source>
</evidence>
<dbReference type="SMART" id="SM00220">
    <property type="entry name" value="S_TKc"/>
    <property type="match status" value="1"/>
</dbReference>
<dbReference type="GO" id="GO:0004674">
    <property type="term" value="F:protein serine/threonine kinase activity"/>
    <property type="evidence" value="ECO:0007669"/>
    <property type="project" value="UniProtKB-KW"/>
</dbReference>
<keyword evidence="14" id="KW-1185">Reference proteome</keyword>
<dbReference type="EC" id="2.7.11.1" evidence="2"/>
<dbReference type="OrthoDB" id="248923at2759"/>
<dbReference type="PANTHER" id="PTHR48012:SF10">
    <property type="entry name" value="FI20177P1"/>
    <property type="match status" value="1"/>
</dbReference>
<dbReference type="SUPFAM" id="SSF56112">
    <property type="entry name" value="Protein kinase-like (PK-like)"/>
    <property type="match status" value="1"/>
</dbReference>
<dbReference type="InterPro" id="IPR050629">
    <property type="entry name" value="STE20/SPS1-PAK"/>
</dbReference>
<proteinExistence type="inferred from homology"/>
<evidence type="ECO:0000313" key="13">
    <source>
        <dbReference type="EMBL" id="KAF2771961.1"/>
    </source>
</evidence>